<reference evidence="1 2" key="1">
    <citation type="submission" date="2019-10" db="EMBL/GenBank/DDBJ databases">
        <title>Whole genome shotgun sequence of Streptomyces angustmyceticus NBRC 3934.</title>
        <authorList>
            <person name="Hosoyama A."/>
            <person name="Ichikawa N."/>
            <person name="Kimura A."/>
            <person name="Kitahashi Y."/>
            <person name="Komaki H."/>
            <person name="Uohara A."/>
        </authorList>
    </citation>
    <scope>NUCLEOTIDE SEQUENCE [LARGE SCALE GENOMIC DNA]</scope>
    <source>
        <strain evidence="1 2">NBRC 3934</strain>
    </source>
</reference>
<dbReference type="Proteomes" id="UP000325598">
    <property type="component" value="Unassembled WGS sequence"/>
</dbReference>
<proteinExistence type="predicted"/>
<protein>
    <recommendedName>
        <fullName evidence="3">Type II toxin-antitoxin system RelE/ParE family toxin</fullName>
    </recommendedName>
</protein>
<sequence length="80" mass="8831">MFRLIYDPGVEPLHDQLPPAVSHALTVALDAACQDPIGYTEPRGHADEWNRQIRVDGALAMIFVSYGQKTLAVLEILDLS</sequence>
<dbReference type="GeneID" id="96749726"/>
<name>A0A5J4L0F3_9ACTN</name>
<gene>
    <name evidence="1" type="ORF">San01_03640</name>
</gene>
<evidence type="ECO:0000313" key="1">
    <source>
        <dbReference type="EMBL" id="GES27877.1"/>
    </source>
</evidence>
<accession>A0A5J4L0F3</accession>
<evidence type="ECO:0000313" key="2">
    <source>
        <dbReference type="Proteomes" id="UP000325598"/>
    </source>
</evidence>
<comment type="caution">
    <text evidence="1">The sequence shown here is derived from an EMBL/GenBank/DDBJ whole genome shotgun (WGS) entry which is preliminary data.</text>
</comment>
<evidence type="ECO:0008006" key="3">
    <source>
        <dbReference type="Google" id="ProtNLM"/>
    </source>
</evidence>
<organism evidence="1 2">
    <name type="scientific">Streptomyces angustmyceticus</name>
    <dbReference type="NCBI Taxonomy" id="285578"/>
    <lineage>
        <taxon>Bacteria</taxon>
        <taxon>Bacillati</taxon>
        <taxon>Actinomycetota</taxon>
        <taxon>Actinomycetes</taxon>
        <taxon>Kitasatosporales</taxon>
        <taxon>Streptomycetaceae</taxon>
        <taxon>Streptomyces</taxon>
    </lineage>
</organism>
<dbReference type="RefSeq" id="WP_086719292.1">
    <property type="nucleotide sequence ID" value="NZ_BLAG01000004.1"/>
</dbReference>
<dbReference type="AlphaFoldDB" id="A0A5J4L0F3"/>
<dbReference type="EMBL" id="BLAG01000004">
    <property type="protein sequence ID" value="GES27877.1"/>
    <property type="molecule type" value="Genomic_DNA"/>
</dbReference>
<dbReference type="OrthoDB" id="4291601at2"/>
<keyword evidence="2" id="KW-1185">Reference proteome</keyword>